<keyword evidence="5" id="KW-0653">Protein transport</keyword>
<dbReference type="SUPFAM" id="SSF48371">
    <property type="entry name" value="ARM repeat"/>
    <property type="match status" value="1"/>
</dbReference>
<organism evidence="7 8">
    <name type="scientific">Vigna mungo</name>
    <name type="common">Black gram</name>
    <name type="synonym">Phaseolus mungo</name>
    <dbReference type="NCBI Taxonomy" id="3915"/>
    <lineage>
        <taxon>Eukaryota</taxon>
        <taxon>Viridiplantae</taxon>
        <taxon>Streptophyta</taxon>
        <taxon>Embryophyta</taxon>
        <taxon>Tracheophyta</taxon>
        <taxon>Spermatophyta</taxon>
        <taxon>Magnoliopsida</taxon>
        <taxon>eudicotyledons</taxon>
        <taxon>Gunneridae</taxon>
        <taxon>Pentapetalae</taxon>
        <taxon>rosids</taxon>
        <taxon>fabids</taxon>
        <taxon>Fabales</taxon>
        <taxon>Fabaceae</taxon>
        <taxon>Papilionoideae</taxon>
        <taxon>50 kb inversion clade</taxon>
        <taxon>NPAAA clade</taxon>
        <taxon>indigoferoid/millettioid clade</taxon>
        <taxon>Phaseoleae</taxon>
        <taxon>Vigna</taxon>
    </lineage>
</organism>
<dbReference type="InterPro" id="IPR040122">
    <property type="entry name" value="Importin_beta"/>
</dbReference>
<dbReference type="EMBL" id="CP144694">
    <property type="protein sequence ID" value="WVZ02748.1"/>
    <property type="molecule type" value="Genomic_DNA"/>
</dbReference>
<evidence type="ECO:0000256" key="2">
    <source>
        <dbReference type="ARBA" id="ARBA00022448"/>
    </source>
</evidence>
<comment type="subcellular location">
    <subcellularLocation>
        <location evidence="1">Cytoplasm</location>
    </subcellularLocation>
</comment>
<accession>A0AAQ3RRP7</accession>
<feature type="compositionally biased region" description="Basic and acidic residues" evidence="6">
    <location>
        <begin position="334"/>
        <end position="349"/>
    </location>
</feature>
<keyword evidence="3" id="KW-0963">Cytoplasm</keyword>
<evidence type="ECO:0000256" key="1">
    <source>
        <dbReference type="ARBA" id="ARBA00004496"/>
    </source>
</evidence>
<evidence type="ECO:0000256" key="4">
    <source>
        <dbReference type="ARBA" id="ARBA00022737"/>
    </source>
</evidence>
<evidence type="ECO:0000256" key="3">
    <source>
        <dbReference type="ARBA" id="ARBA00022490"/>
    </source>
</evidence>
<proteinExistence type="predicted"/>
<evidence type="ECO:0000256" key="5">
    <source>
        <dbReference type="ARBA" id="ARBA00022927"/>
    </source>
</evidence>
<evidence type="ECO:0000313" key="8">
    <source>
        <dbReference type="Proteomes" id="UP001374535"/>
    </source>
</evidence>
<dbReference type="InterPro" id="IPR011989">
    <property type="entry name" value="ARM-like"/>
</dbReference>
<dbReference type="GO" id="GO:0005737">
    <property type="term" value="C:cytoplasm"/>
    <property type="evidence" value="ECO:0007669"/>
    <property type="project" value="UniProtKB-SubCell"/>
</dbReference>
<dbReference type="AlphaFoldDB" id="A0AAQ3RRP7"/>
<dbReference type="PANTHER" id="PTHR10527">
    <property type="entry name" value="IMPORTIN BETA"/>
    <property type="match status" value="1"/>
</dbReference>
<sequence length="509" mass="57067">MLTPPIRSQARKPFPLLRVQDYRHQRLRVLLNSSPVHIKCLARPISIEELEMVADKELSLKSILKMGKDQNMGGLGRTFYSLSPPPKHFPLNQMKLLNLACISVFTPHRTTTSQSRINAIMEPAILVAKEYQCGHTCKLRCHGPKPPPKPEFTLKPKKKNIIQQSEGVPGTPCPPCPELVWRSCVGQHIGADRECSPLKIYVVILYHVAIIIVQKPVMPWIANYEEVNHVKIVIFVVRRKESLHVHTIALGHAILETVLHARCSLSGHVTVKVAKLNASMPRDMPSRLTIEKLRKATHSLGLISLYFIFIVLLSNMAYADVDESLIEAEEDGSQPDRDQDLKPRFHGSDEAEDDDDDVVNTWNLRKCSATALDILSNVFGDEILPTLMPIVEAKLSAGGNDAWKEREAAVLALGAIGEDCINGLYPHLLEGIGHPKGYEQFDNVLTRLLRRILDDNNSVLGHISHHYVYGLTLLTVVYCSELQRRNLRIVYDAIGTLAEAVRGELNQIR</sequence>
<evidence type="ECO:0000256" key="6">
    <source>
        <dbReference type="SAM" id="MobiDB-lite"/>
    </source>
</evidence>
<dbReference type="Proteomes" id="UP001374535">
    <property type="component" value="Chromosome 7"/>
</dbReference>
<evidence type="ECO:0000313" key="7">
    <source>
        <dbReference type="EMBL" id="WVZ02748.1"/>
    </source>
</evidence>
<dbReference type="InterPro" id="IPR016024">
    <property type="entry name" value="ARM-type_fold"/>
</dbReference>
<dbReference type="GO" id="GO:0006606">
    <property type="term" value="P:protein import into nucleus"/>
    <property type="evidence" value="ECO:0007669"/>
    <property type="project" value="InterPro"/>
</dbReference>
<keyword evidence="2" id="KW-0813">Transport</keyword>
<reference evidence="7 8" key="1">
    <citation type="journal article" date="2023" name="Life. Sci Alliance">
        <title>Evolutionary insights into 3D genome organization and epigenetic landscape of Vigna mungo.</title>
        <authorList>
            <person name="Junaid A."/>
            <person name="Singh B."/>
            <person name="Bhatia S."/>
        </authorList>
    </citation>
    <scope>NUCLEOTIDE SEQUENCE [LARGE SCALE GENOMIC DNA]</scope>
    <source>
        <strain evidence="7">Urdbean</strain>
    </source>
</reference>
<name>A0AAQ3RRP7_VIGMU</name>
<protein>
    <submittedName>
        <fullName evidence="7">Uncharacterized protein</fullName>
    </submittedName>
</protein>
<dbReference type="Gene3D" id="1.25.10.10">
    <property type="entry name" value="Leucine-rich Repeat Variant"/>
    <property type="match status" value="1"/>
</dbReference>
<gene>
    <name evidence="7" type="ORF">V8G54_023554</name>
</gene>
<keyword evidence="4" id="KW-0677">Repeat</keyword>
<keyword evidence="8" id="KW-1185">Reference proteome</keyword>
<feature type="region of interest" description="Disordered" evidence="6">
    <location>
        <begin position="328"/>
        <end position="356"/>
    </location>
</feature>